<dbReference type="EMBL" id="CP115541">
    <property type="protein sequence ID" value="WNH51341.1"/>
    <property type="molecule type" value="Genomic_DNA"/>
</dbReference>
<gene>
    <name evidence="1" type="ORF">PDM29_13315</name>
</gene>
<sequence>MIISLGGMDHATSIAREGFSIHFSWVCTNSRPDASFVGRCLLIGSLPVGI</sequence>
<evidence type="ECO:0000313" key="2">
    <source>
        <dbReference type="Proteomes" id="UP001302072"/>
    </source>
</evidence>
<keyword evidence="2" id="KW-1185">Reference proteome</keyword>
<organism evidence="1 2">
    <name type="scientific">Stenotrophomonas oahuensis</name>
    <dbReference type="NCBI Taxonomy" id="3003271"/>
    <lineage>
        <taxon>Bacteria</taxon>
        <taxon>Pseudomonadati</taxon>
        <taxon>Pseudomonadota</taxon>
        <taxon>Gammaproteobacteria</taxon>
        <taxon>Lysobacterales</taxon>
        <taxon>Lysobacteraceae</taxon>
        <taxon>Stenotrophomonas</taxon>
    </lineage>
</organism>
<evidence type="ECO:0000313" key="1">
    <source>
        <dbReference type="EMBL" id="WNH51341.1"/>
    </source>
</evidence>
<name>A0ABY9YKC0_9GAMM</name>
<dbReference type="RefSeq" id="WP_311190589.1">
    <property type="nucleotide sequence ID" value="NZ_CP115541.1"/>
</dbReference>
<dbReference type="Proteomes" id="UP001302072">
    <property type="component" value="Chromosome"/>
</dbReference>
<accession>A0ABY9YKC0</accession>
<reference evidence="1 2" key="1">
    <citation type="submission" date="2022-12" db="EMBL/GenBank/DDBJ databases">
        <title>Two new species, Stenotrophomonas aracearum and Stenotrophomonas oahuensis, isolated from Anthurium (Araceae family) in Hawaii.</title>
        <authorList>
            <person name="Chunag S.C."/>
            <person name="Dobhal S."/>
            <person name="Alvarez A."/>
            <person name="Arif M."/>
        </authorList>
    </citation>
    <scope>NUCLEOTIDE SEQUENCE [LARGE SCALE GENOMIC DNA]</scope>
    <source>
        <strain evidence="1 2">A5586</strain>
    </source>
</reference>
<protein>
    <submittedName>
        <fullName evidence="1">Uncharacterized protein</fullName>
    </submittedName>
</protein>
<proteinExistence type="predicted"/>